<dbReference type="PATRIC" id="fig|1316928.3.peg.1084"/>
<comment type="caution">
    <text evidence="3">The sequence shown here is derived from an EMBL/GenBank/DDBJ whole genome shotgun (WGS) entry which is preliminary data.</text>
</comment>
<sequence length="269" mass="30925">MSDDHGELLMWGRRTPKNRLIDHVDDPHVREINQYVRELRAKQQRFVPFVSPRYGGVNASLLAVNKTPGALTDPANSGSGFLDFDNRDQGAVRHSRYLREAGIEFSDVLSWNAIPWVGANFDESDEIFRGAQALARVIEMMPELRVIMLHGREAKDMWNVTIQNSFPRVYERHNPIQTWSLGFELVNPKNNSQTQIDQYERELAQAFSKAERLLRYSPPPMQRVYIEGDEITDVAGTMPPEAPRSPTRTGNPAWEDDWGRDWPLPPDER</sequence>
<feature type="coiled-coil region" evidence="1">
    <location>
        <begin position="189"/>
        <end position="216"/>
    </location>
</feature>
<evidence type="ECO:0000313" key="4">
    <source>
        <dbReference type="Proteomes" id="UP000013569"/>
    </source>
</evidence>
<evidence type="ECO:0000256" key="2">
    <source>
        <dbReference type="SAM" id="MobiDB-lite"/>
    </source>
</evidence>
<evidence type="ECO:0000313" key="3">
    <source>
        <dbReference type="EMBL" id="EON33776.1"/>
    </source>
</evidence>
<name>R7YCP7_9ACTN</name>
<dbReference type="InterPro" id="IPR036895">
    <property type="entry name" value="Uracil-DNA_glycosylase-like_sf"/>
</dbReference>
<dbReference type="RefSeq" id="WP_010841545.1">
    <property type="nucleotide sequence ID" value="NZ_AQPW01000004.1"/>
</dbReference>
<dbReference type="EMBL" id="AQPW01000004">
    <property type="protein sequence ID" value="EON33776.1"/>
    <property type="molecule type" value="Genomic_DNA"/>
</dbReference>
<proteinExistence type="predicted"/>
<evidence type="ECO:0000256" key="1">
    <source>
        <dbReference type="SAM" id="Coils"/>
    </source>
</evidence>
<dbReference type="OrthoDB" id="3679064at2"/>
<accession>R7YCP7</accession>
<keyword evidence="1" id="KW-0175">Coiled coil</keyword>
<protein>
    <recommendedName>
        <fullName evidence="5">Uracil-DNA glycosylase-like domain-containing protein</fullName>
    </recommendedName>
</protein>
<dbReference type="AlphaFoldDB" id="R7YCP7"/>
<feature type="region of interest" description="Disordered" evidence="2">
    <location>
        <begin position="233"/>
        <end position="269"/>
    </location>
</feature>
<evidence type="ECO:0008006" key="5">
    <source>
        <dbReference type="Google" id="ProtNLM"/>
    </source>
</evidence>
<reference evidence="3 4" key="1">
    <citation type="journal article" date="2013" name="Genome Announc.">
        <title>Draft Genome Sequence of a Benzothiophene-Desulfurizing Bacterium, Gordona terrae Strain C-6.</title>
        <authorList>
            <person name="Wang W."/>
            <person name="Ma T."/>
            <person name="Ren Y."/>
            <person name="Li G."/>
        </authorList>
    </citation>
    <scope>NUCLEOTIDE SEQUENCE [LARGE SCALE GENOMIC DNA]</scope>
    <source>
        <strain evidence="3 4">C-6</strain>
    </source>
</reference>
<dbReference type="Proteomes" id="UP000013569">
    <property type="component" value="Unassembled WGS sequence"/>
</dbReference>
<organism evidence="3 4">
    <name type="scientific">Gordonia terrae C-6</name>
    <dbReference type="NCBI Taxonomy" id="1316928"/>
    <lineage>
        <taxon>Bacteria</taxon>
        <taxon>Bacillati</taxon>
        <taxon>Actinomycetota</taxon>
        <taxon>Actinomycetes</taxon>
        <taxon>Mycobacteriales</taxon>
        <taxon>Gordoniaceae</taxon>
        <taxon>Gordonia</taxon>
    </lineage>
</organism>
<dbReference type="SUPFAM" id="SSF52141">
    <property type="entry name" value="Uracil-DNA glycosylase-like"/>
    <property type="match status" value="1"/>
</dbReference>
<gene>
    <name evidence="3" type="ORF">GTC6_05397</name>
</gene>